<evidence type="ECO:0000256" key="4">
    <source>
        <dbReference type="ARBA" id="ARBA00023163"/>
    </source>
</evidence>
<dbReference type="InterPro" id="IPR054600">
    <property type="entry name" value="TFA2_E-tether"/>
</dbReference>
<dbReference type="RefSeq" id="XP_023631577.1">
    <property type="nucleotide sequence ID" value="XM_023775809.1"/>
</dbReference>
<feature type="compositionally biased region" description="Low complexity" evidence="8">
    <location>
        <begin position="23"/>
        <end position="50"/>
    </location>
</feature>
<keyword evidence="10" id="KW-0396">Initiation factor</keyword>
<evidence type="ECO:0000256" key="5">
    <source>
        <dbReference type="ARBA" id="ARBA00023242"/>
    </source>
</evidence>
<dbReference type="PIRSF" id="PIRSF016398">
    <property type="entry name" value="TFIIE-beta"/>
    <property type="match status" value="1"/>
</dbReference>
<evidence type="ECO:0000313" key="10">
    <source>
        <dbReference type="EMBL" id="CZT24854.1"/>
    </source>
</evidence>
<feature type="region of interest" description="Disordered" evidence="8">
    <location>
        <begin position="255"/>
        <end position="293"/>
    </location>
</feature>
<proteinExistence type="inferred from homology"/>
<keyword evidence="3 7" id="KW-0238">DNA-binding</keyword>
<dbReference type="Pfam" id="PF02186">
    <property type="entry name" value="TFIIE_beta"/>
    <property type="match status" value="1"/>
</dbReference>
<dbReference type="GO" id="GO:0003743">
    <property type="term" value="F:translation initiation factor activity"/>
    <property type="evidence" value="ECO:0007669"/>
    <property type="project" value="UniProtKB-KW"/>
</dbReference>
<keyword evidence="10" id="KW-0648">Protein biosynthesis</keyword>
<accession>A0A2D3VP79</accession>
<dbReference type="PROSITE" id="PS51351">
    <property type="entry name" value="TFIIE_BETA_C"/>
    <property type="match status" value="1"/>
</dbReference>
<dbReference type="PANTHER" id="PTHR12716">
    <property type="entry name" value="TRANSCRIPTION INITIATION FACTOR IIE, BETA SUBUNIT"/>
    <property type="match status" value="1"/>
</dbReference>
<keyword evidence="5 7" id="KW-0539">Nucleus</keyword>
<dbReference type="InterPro" id="IPR003166">
    <property type="entry name" value="TFIIE_bsu_DNA-bd"/>
</dbReference>
<comment type="subunit">
    <text evidence="7">Tetramer of two alpha and two beta chains.</text>
</comment>
<dbReference type="Pfam" id="PF22254">
    <property type="entry name" value="TFA2_E-tether"/>
    <property type="match status" value="1"/>
</dbReference>
<dbReference type="GO" id="GO:0001097">
    <property type="term" value="F:TFIIH-class transcription factor complex binding"/>
    <property type="evidence" value="ECO:0007669"/>
    <property type="project" value="TreeGrafter"/>
</dbReference>
<feature type="compositionally biased region" description="Basic residues" evidence="8">
    <location>
        <begin position="265"/>
        <end position="275"/>
    </location>
</feature>
<dbReference type="STRING" id="112498.A0A2D3VP79"/>
<dbReference type="GO" id="GO:0003677">
    <property type="term" value="F:DNA binding"/>
    <property type="evidence" value="ECO:0007669"/>
    <property type="project" value="UniProtKB-UniRule"/>
</dbReference>
<dbReference type="GO" id="GO:0005673">
    <property type="term" value="C:transcription factor TFIIE complex"/>
    <property type="evidence" value="ECO:0007669"/>
    <property type="project" value="UniProtKB-UniRule"/>
</dbReference>
<dbReference type="InterPro" id="IPR040501">
    <property type="entry name" value="TFA2_Winged_2"/>
</dbReference>
<protein>
    <recommendedName>
        <fullName evidence="7">Transcription initiation factor IIE subunit beta</fullName>
    </recommendedName>
</protein>
<gene>
    <name evidence="10" type="ORF">RCC_10582</name>
</gene>
<dbReference type="Proteomes" id="UP000225277">
    <property type="component" value="Unassembled WGS sequence"/>
</dbReference>
<evidence type="ECO:0000256" key="7">
    <source>
        <dbReference type="PIRNR" id="PIRNR016398"/>
    </source>
</evidence>
<organism evidence="10 11">
    <name type="scientific">Ramularia collo-cygni</name>
    <dbReference type="NCBI Taxonomy" id="112498"/>
    <lineage>
        <taxon>Eukaryota</taxon>
        <taxon>Fungi</taxon>
        <taxon>Dikarya</taxon>
        <taxon>Ascomycota</taxon>
        <taxon>Pezizomycotina</taxon>
        <taxon>Dothideomycetes</taxon>
        <taxon>Dothideomycetidae</taxon>
        <taxon>Mycosphaerellales</taxon>
        <taxon>Mycosphaerellaceae</taxon>
        <taxon>Ramularia</taxon>
    </lineage>
</organism>
<dbReference type="GeneID" id="35605623"/>
<evidence type="ECO:0000313" key="11">
    <source>
        <dbReference type="Proteomes" id="UP000225277"/>
    </source>
</evidence>
<keyword evidence="4 7" id="KW-0804">Transcription</keyword>
<reference evidence="10 11" key="1">
    <citation type="submission" date="2016-03" db="EMBL/GenBank/DDBJ databases">
        <authorList>
            <person name="Ploux O."/>
        </authorList>
    </citation>
    <scope>NUCLEOTIDE SEQUENCE [LARGE SCALE GENOMIC DNA]</scope>
    <source>
        <strain evidence="10 11">URUG2</strain>
    </source>
</reference>
<sequence length="293" mass="32011">MSLSSSLAKYKGELASATSRNIGSARPPGSGSGSARATPKPSAPATTTTAAAAVDATKRNHDAAFQLPSAGSGSSLMTQVNVAINYLKTKNPQELALDDVISYLSLPTDEARTQGALIRKALQGNERVEFVPKSRSANGRDSFKYRPSHPVTNAEELKNYLARQTTAQGILVKELKDGWPNCIPAIDALEKQNAILVTRQTKDNAPKMVWPNSPSYHVHIDDDFREFWNKTKLPATETEIRNELEKAGIVPTSQVKEVKKVGGKKERKKPTRRGGMKTTNKHMTGILKDYTRK</sequence>
<dbReference type="Pfam" id="PF18121">
    <property type="entry name" value="TFA2_Winged_2"/>
    <property type="match status" value="1"/>
</dbReference>
<evidence type="ECO:0000256" key="8">
    <source>
        <dbReference type="SAM" id="MobiDB-lite"/>
    </source>
</evidence>
<feature type="domain" description="TFIIE beta" evidence="9">
    <location>
        <begin position="68"/>
        <end position="152"/>
    </location>
</feature>
<comment type="subcellular location">
    <subcellularLocation>
        <location evidence="1 7">Nucleus</location>
    </subcellularLocation>
</comment>
<keyword evidence="2 7" id="KW-0805">Transcription regulation</keyword>
<comment type="function">
    <text evidence="6 7">Recruits TFIIH to the initiation complex and stimulates the RNA polymerase II C-terminal domain kinase and DNA-dependent ATPase activities of TFIIH. Both TFIIH and TFIIE are required for promoter clearance by RNA polymerase.</text>
</comment>
<dbReference type="PANTHER" id="PTHR12716:SF8">
    <property type="entry name" value="TRANSCRIPTION INITIATION FACTOR IIE SUBUNIT BETA"/>
    <property type="match status" value="1"/>
</dbReference>
<feature type="region of interest" description="Disordered" evidence="8">
    <location>
        <begin position="16"/>
        <end position="50"/>
    </location>
</feature>
<keyword evidence="11" id="KW-1185">Reference proteome</keyword>
<dbReference type="GO" id="GO:0006367">
    <property type="term" value="P:transcription initiation at RNA polymerase II promoter"/>
    <property type="evidence" value="ECO:0007669"/>
    <property type="project" value="UniProtKB-UniRule"/>
</dbReference>
<dbReference type="AlphaFoldDB" id="A0A2D3VP79"/>
<evidence type="ECO:0000256" key="2">
    <source>
        <dbReference type="ARBA" id="ARBA00023015"/>
    </source>
</evidence>
<dbReference type="InterPro" id="IPR016656">
    <property type="entry name" value="TFIIE-bsu"/>
</dbReference>
<evidence type="ECO:0000259" key="9">
    <source>
        <dbReference type="PROSITE" id="PS51351"/>
    </source>
</evidence>
<dbReference type="EMBL" id="FJUY01000023">
    <property type="protein sequence ID" value="CZT24854.1"/>
    <property type="molecule type" value="Genomic_DNA"/>
</dbReference>
<evidence type="ECO:0000256" key="6">
    <source>
        <dbReference type="ARBA" id="ARBA00025581"/>
    </source>
</evidence>
<evidence type="ECO:0000256" key="3">
    <source>
        <dbReference type="ARBA" id="ARBA00023125"/>
    </source>
</evidence>
<comment type="similarity">
    <text evidence="7">Belongs to the TFIIE beta subunit family.</text>
</comment>
<dbReference type="OrthoDB" id="5323195at2759"/>
<evidence type="ECO:0000256" key="1">
    <source>
        <dbReference type="ARBA" id="ARBA00004123"/>
    </source>
</evidence>
<name>A0A2D3VP79_9PEZI</name>